<protein>
    <submittedName>
        <fullName evidence="2">Uncharacterized protein</fullName>
    </submittedName>
</protein>
<evidence type="ECO:0000313" key="3">
    <source>
        <dbReference type="Proteomes" id="UP001566132"/>
    </source>
</evidence>
<feature type="region of interest" description="Disordered" evidence="1">
    <location>
        <begin position="195"/>
        <end position="214"/>
    </location>
</feature>
<keyword evidence="3" id="KW-1185">Reference proteome</keyword>
<dbReference type="AlphaFoldDB" id="A0ABD1E491"/>
<proteinExistence type="predicted"/>
<feature type="compositionally biased region" description="Low complexity" evidence="1">
    <location>
        <begin position="143"/>
        <end position="157"/>
    </location>
</feature>
<feature type="region of interest" description="Disordered" evidence="1">
    <location>
        <begin position="27"/>
        <end position="182"/>
    </location>
</feature>
<dbReference type="Proteomes" id="UP001566132">
    <property type="component" value="Unassembled WGS sequence"/>
</dbReference>
<gene>
    <name evidence="2" type="ORF">ABEB36_014385</name>
</gene>
<feature type="compositionally biased region" description="Polar residues" evidence="1">
    <location>
        <begin position="126"/>
        <end position="136"/>
    </location>
</feature>
<sequence>MDGPREGPANGGECLTPVSKAGVCSTEYGGSNSTFSPKDEEGRMLEGGEEEEVRRCFHKEASLTEKKDEVIGGSSQTENGRETGTTRRHYGFDMSSKQMDCPREGPADGGESLTPVSMAGVCSTEYEGSNSTFSPSNEERASEPGSRGSTTSPTSVGQDGEPSSTWTDNGGKEFSHEETDQRVEEAMHEFYSFYEDHGSETGEDSMYEPALSETQDLDLVAEEEETGGSCQTQNDNEAGEFCDEKSISNLVKSTKAAIVDPMCRI</sequence>
<evidence type="ECO:0000313" key="2">
    <source>
        <dbReference type="EMBL" id="KAL1489501.1"/>
    </source>
</evidence>
<reference evidence="2 3" key="1">
    <citation type="submission" date="2024-05" db="EMBL/GenBank/DDBJ databases">
        <title>Genetic variation in Jamaican populations of the coffee berry borer (Hypothenemus hampei).</title>
        <authorList>
            <person name="Errbii M."/>
            <person name="Myrie A."/>
        </authorList>
    </citation>
    <scope>NUCLEOTIDE SEQUENCE [LARGE SCALE GENOMIC DNA]</scope>
    <source>
        <strain evidence="2">JA-Hopewell-2020-01-JO</strain>
        <tissue evidence="2">Whole body</tissue>
    </source>
</reference>
<feature type="compositionally biased region" description="Basic and acidic residues" evidence="1">
    <location>
        <begin position="170"/>
        <end position="182"/>
    </location>
</feature>
<organism evidence="2 3">
    <name type="scientific">Hypothenemus hampei</name>
    <name type="common">Coffee berry borer</name>
    <dbReference type="NCBI Taxonomy" id="57062"/>
    <lineage>
        <taxon>Eukaryota</taxon>
        <taxon>Metazoa</taxon>
        <taxon>Ecdysozoa</taxon>
        <taxon>Arthropoda</taxon>
        <taxon>Hexapoda</taxon>
        <taxon>Insecta</taxon>
        <taxon>Pterygota</taxon>
        <taxon>Neoptera</taxon>
        <taxon>Endopterygota</taxon>
        <taxon>Coleoptera</taxon>
        <taxon>Polyphaga</taxon>
        <taxon>Cucujiformia</taxon>
        <taxon>Curculionidae</taxon>
        <taxon>Scolytinae</taxon>
        <taxon>Hypothenemus</taxon>
    </lineage>
</organism>
<evidence type="ECO:0000256" key="1">
    <source>
        <dbReference type="SAM" id="MobiDB-lite"/>
    </source>
</evidence>
<accession>A0ABD1E491</accession>
<dbReference type="EMBL" id="JBDJPC010000012">
    <property type="protein sequence ID" value="KAL1489501.1"/>
    <property type="molecule type" value="Genomic_DNA"/>
</dbReference>
<name>A0ABD1E491_HYPHA</name>
<feature type="compositionally biased region" description="Basic and acidic residues" evidence="1">
    <location>
        <begin position="37"/>
        <end position="70"/>
    </location>
</feature>
<comment type="caution">
    <text evidence="2">The sequence shown here is derived from an EMBL/GenBank/DDBJ whole genome shotgun (WGS) entry which is preliminary data.</text>
</comment>